<dbReference type="GO" id="GO:0050660">
    <property type="term" value="F:flavin adenine dinucleotide binding"/>
    <property type="evidence" value="ECO:0007669"/>
    <property type="project" value="TreeGrafter"/>
</dbReference>
<accession>A0A0K1QG29</accession>
<dbReference type="GO" id="GO:0005829">
    <property type="term" value="C:cytosol"/>
    <property type="evidence" value="ECO:0007669"/>
    <property type="project" value="TreeGrafter"/>
</dbReference>
<dbReference type="KEGG" id="llu:AKJ09_11372"/>
<dbReference type="PANTHER" id="PTHR21197:SF0">
    <property type="entry name" value="UDP-GALACTOPYRANOSE MUTASE"/>
    <property type="match status" value="1"/>
</dbReference>
<dbReference type="EMBL" id="CP012333">
    <property type="protein sequence ID" value="AKV04709.1"/>
    <property type="molecule type" value="Genomic_DNA"/>
</dbReference>
<dbReference type="OrthoDB" id="9769600at2"/>
<protein>
    <recommendedName>
        <fullName evidence="1">Amine oxidase domain-containing protein</fullName>
    </recommendedName>
</protein>
<reference evidence="2 3" key="1">
    <citation type="submission" date="2015-08" db="EMBL/GenBank/DDBJ databases">
        <authorList>
            <person name="Babu N.S."/>
            <person name="Beckwith C.J."/>
            <person name="Beseler K.G."/>
            <person name="Brison A."/>
            <person name="Carone J.V."/>
            <person name="Caskin T.P."/>
            <person name="Diamond M."/>
            <person name="Durham M.E."/>
            <person name="Foxe J.M."/>
            <person name="Go M."/>
            <person name="Henderson B.A."/>
            <person name="Jones I.B."/>
            <person name="McGettigan J.A."/>
            <person name="Micheletti S.J."/>
            <person name="Nasrallah M.E."/>
            <person name="Ortiz D."/>
            <person name="Piller C.R."/>
            <person name="Privatt S.R."/>
            <person name="Schneider S.L."/>
            <person name="Sharp S."/>
            <person name="Smith T.C."/>
            <person name="Stanton J.D."/>
            <person name="Ullery H.E."/>
            <person name="Wilson R.J."/>
            <person name="Serrano M.G."/>
            <person name="Buck G."/>
            <person name="Lee V."/>
            <person name="Wang Y."/>
            <person name="Carvalho R."/>
            <person name="Voegtly L."/>
            <person name="Shi R."/>
            <person name="Duckworth R."/>
            <person name="Johnson A."/>
            <person name="Loviza R."/>
            <person name="Walstead R."/>
            <person name="Shah Z."/>
            <person name="Kiflezghi M."/>
            <person name="Wade K."/>
            <person name="Ball S.L."/>
            <person name="Bradley K.W."/>
            <person name="Asai D.J."/>
            <person name="Bowman C.A."/>
            <person name="Russell D.A."/>
            <person name="Pope W.H."/>
            <person name="Jacobs-Sera D."/>
            <person name="Hendrix R.W."/>
            <person name="Hatfull G.F."/>
        </authorList>
    </citation>
    <scope>NUCLEOTIDE SEQUENCE [LARGE SCALE GENOMIC DNA]</scope>
    <source>
        <strain evidence="2 3">DSM 27648</strain>
    </source>
</reference>
<keyword evidence="3" id="KW-1185">Reference proteome</keyword>
<sequence length="431" mass="48593">MDKVRTLIVGAGITGLSTAVALRERGDDDYLVVDGDSEIGGYCKTVKKEGFVWDYSGHFFHFKHPEIEAWLRERMQGQRIRKVEKKSFIQYGDRQIDFPFQKNIHQLPQNEFIDCLYDLYFARAPREMVGASAPVSPPSSEDNFKSMLYARFGKSIAEKFLIPYNEKLYATDLSTLDKDAMGRFFPHADLTDIVRNMKVANNASYNATFTYPEGGAIEYVKAIASEVKPGGIALGEALLSIDLDAKVARTTKRDIAFERLVSSAPLPRLLAMAKVPHDGSVFSWNKVLVFNFGFDKKGQRDVHWMYYPDPALSFYRVGFYDNIFDGDRLSIYVELGYAKDAVVDVETARAQVLKDLAKAGVITDHRLVAEHSVVMDPAYVHITQRSIAEYGRVSSLLRERGVYSIGRYGGWTYCSIEDNIVEARELVASLA</sequence>
<dbReference type="InterPro" id="IPR036188">
    <property type="entry name" value="FAD/NAD-bd_sf"/>
</dbReference>
<dbReference type="SUPFAM" id="SSF51971">
    <property type="entry name" value="Nucleotide-binding domain"/>
    <property type="match status" value="1"/>
</dbReference>
<dbReference type="Pfam" id="PF01593">
    <property type="entry name" value="Amino_oxidase"/>
    <property type="match status" value="1"/>
</dbReference>
<dbReference type="AlphaFoldDB" id="A0A0K1QG29"/>
<dbReference type="InterPro" id="IPR002937">
    <property type="entry name" value="Amino_oxidase"/>
</dbReference>
<dbReference type="GO" id="GO:0016491">
    <property type="term" value="F:oxidoreductase activity"/>
    <property type="evidence" value="ECO:0007669"/>
    <property type="project" value="InterPro"/>
</dbReference>
<evidence type="ECO:0000313" key="3">
    <source>
        <dbReference type="Proteomes" id="UP000064967"/>
    </source>
</evidence>
<evidence type="ECO:0000259" key="1">
    <source>
        <dbReference type="Pfam" id="PF01593"/>
    </source>
</evidence>
<organism evidence="2 3">
    <name type="scientific">Labilithrix luteola</name>
    <dbReference type="NCBI Taxonomy" id="1391654"/>
    <lineage>
        <taxon>Bacteria</taxon>
        <taxon>Pseudomonadati</taxon>
        <taxon>Myxococcota</taxon>
        <taxon>Polyangia</taxon>
        <taxon>Polyangiales</taxon>
        <taxon>Labilitrichaceae</taxon>
        <taxon>Labilithrix</taxon>
    </lineage>
</organism>
<dbReference type="Proteomes" id="UP000064967">
    <property type="component" value="Chromosome"/>
</dbReference>
<evidence type="ECO:0000313" key="2">
    <source>
        <dbReference type="EMBL" id="AKV04709.1"/>
    </source>
</evidence>
<dbReference type="RefSeq" id="WP_146655282.1">
    <property type="nucleotide sequence ID" value="NZ_CP012333.1"/>
</dbReference>
<dbReference type="STRING" id="1391654.AKJ09_11372"/>
<dbReference type="PANTHER" id="PTHR21197">
    <property type="entry name" value="UDP-GALACTOPYRANOSE MUTASE"/>
    <property type="match status" value="1"/>
</dbReference>
<dbReference type="GO" id="GO:0008767">
    <property type="term" value="F:UDP-galactopyranose mutase activity"/>
    <property type="evidence" value="ECO:0007669"/>
    <property type="project" value="TreeGrafter"/>
</dbReference>
<dbReference type="Gene3D" id="3.50.50.60">
    <property type="entry name" value="FAD/NAD(P)-binding domain"/>
    <property type="match status" value="1"/>
</dbReference>
<name>A0A0K1QG29_9BACT</name>
<gene>
    <name evidence="2" type="ORF">AKJ09_11372</name>
</gene>
<dbReference type="PATRIC" id="fig|1391654.3.peg.11542"/>
<proteinExistence type="predicted"/>
<feature type="domain" description="Amine oxidase" evidence="1">
    <location>
        <begin position="13"/>
        <end position="359"/>
    </location>
</feature>